<dbReference type="EMBL" id="CM008049">
    <property type="protein sequence ID" value="PVH47947.1"/>
    <property type="molecule type" value="Genomic_DNA"/>
</dbReference>
<evidence type="ECO:0000313" key="2">
    <source>
        <dbReference type="EMBL" id="PVH47947.1"/>
    </source>
</evidence>
<proteinExistence type="predicted"/>
<organism evidence="2">
    <name type="scientific">Panicum hallii</name>
    <dbReference type="NCBI Taxonomy" id="206008"/>
    <lineage>
        <taxon>Eukaryota</taxon>
        <taxon>Viridiplantae</taxon>
        <taxon>Streptophyta</taxon>
        <taxon>Embryophyta</taxon>
        <taxon>Tracheophyta</taxon>
        <taxon>Spermatophyta</taxon>
        <taxon>Magnoliopsida</taxon>
        <taxon>Liliopsida</taxon>
        <taxon>Poales</taxon>
        <taxon>Poaceae</taxon>
        <taxon>PACMAD clade</taxon>
        <taxon>Panicoideae</taxon>
        <taxon>Panicodae</taxon>
        <taxon>Paniceae</taxon>
        <taxon>Panicinae</taxon>
        <taxon>Panicum</taxon>
        <taxon>Panicum sect. Panicum</taxon>
    </lineage>
</organism>
<gene>
    <name evidence="2" type="ORF">PAHAL_4G195900</name>
</gene>
<feature type="region of interest" description="Disordered" evidence="1">
    <location>
        <begin position="1"/>
        <end position="36"/>
    </location>
</feature>
<name>A0A2T8JDF0_9POAL</name>
<reference evidence="2" key="1">
    <citation type="submission" date="2018-04" db="EMBL/GenBank/DDBJ databases">
        <title>WGS assembly of Panicum hallii.</title>
        <authorList>
            <person name="Lovell J."/>
            <person name="Jenkins J."/>
            <person name="Lowry D."/>
            <person name="Mamidi S."/>
            <person name="Sreedasyam A."/>
            <person name="Weng X."/>
            <person name="Barry K."/>
            <person name="Bonette J."/>
            <person name="Campitelli B."/>
            <person name="Daum C."/>
            <person name="Gordon S."/>
            <person name="Gould B."/>
            <person name="Lipzen A."/>
            <person name="Macqueen A."/>
            <person name="Palacio-Mejia J."/>
            <person name="Plott C."/>
            <person name="Shakirov E."/>
            <person name="Shu S."/>
            <person name="Yoshinaga Y."/>
            <person name="Zane M."/>
            <person name="Rokhsar D."/>
            <person name="Grimwood J."/>
            <person name="Schmutz J."/>
            <person name="Juenger T."/>
        </authorList>
    </citation>
    <scope>NUCLEOTIDE SEQUENCE [LARGE SCALE GENOMIC DNA]</scope>
    <source>
        <strain evidence="2">FIL2</strain>
    </source>
</reference>
<feature type="region of interest" description="Disordered" evidence="1">
    <location>
        <begin position="119"/>
        <end position="173"/>
    </location>
</feature>
<dbReference type="AlphaFoldDB" id="A0A2T8JDF0"/>
<dbReference type="Proteomes" id="UP000243499">
    <property type="component" value="Chromosome 4"/>
</dbReference>
<accession>A0A2T8JDF0</accession>
<protein>
    <submittedName>
        <fullName evidence="2">Uncharacterized protein</fullName>
    </submittedName>
</protein>
<sequence>MPQPIRPLATPGPAQIPQPVASGIHSPALPDISTSFRTPTSALLGQYATTHTPSASVSAPVSTGGLAKSSVTRQLKFSYSEITGLTTPSTHTPVGSIDSAQPLSVAESSVAPALAAVTTEAPPRVSAPEVSIEQRTVEPSTSVSDPTIAVRVTTPSPESTSAPPPTSDCGRTA</sequence>
<feature type="compositionally biased region" description="Polar residues" evidence="1">
    <location>
        <begin position="133"/>
        <end position="145"/>
    </location>
</feature>
<dbReference type="Gramene" id="PVH47947">
    <property type="protein sequence ID" value="PVH47947"/>
    <property type="gene ID" value="PAHAL_4G195900"/>
</dbReference>
<evidence type="ECO:0000256" key="1">
    <source>
        <dbReference type="SAM" id="MobiDB-lite"/>
    </source>
</evidence>